<dbReference type="InterPro" id="IPR058031">
    <property type="entry name" value="AAA_lid_NorR"/>
</dbReference>
<feature type="domain" description="PAS" evidence="4">
    <location>
        <begin position="209"/>
        <end position="251"/>
    </location>
</feature>
<dbReference type="CDD" id="cd00009">
    <property type="entry name" value="AAA"/>
    <property type="match status" value="1"/>
</dbReference>
<evidence type="ECO:0000259" key="4">
    <source>
        <dbReference type="PROSITE" id="PS50112"/>
    </source>
</evidence>
<evidence type="ECO:0000256" key="2">
    <source>
        <dbReference type="ARBA" id="ARBA00022840"/>
    </source>
</evidence>
<dbReference type="SUPFAM" id="SSF52540">
    <property type="entry name" value="P-loop containing nucleoside triphosphate hydrolases"/>
    <property type="match status" value="1"/>
</dbReference>
<dbReference type="Gene3D" id="3.30.450.20">
    <property type="entry name" value="PAS domain"/>
    <property type="match status" value="1"/>
</dbReference>
<dbReference type="Proteomes" id="UP000481872">
    <property type="component" value="Unassembled WGS sequence"/>
</dbReference>
<comment type="caution">
    <text evidence="5">The sequence shown here is derived from an EMBL/GenBank/DDBJ whole genome shotgun (WGS) entry which is preliminary data.</text>
</comment>
<dbReference type="PROSITE" id="PS00675">
    <property type="entry name" value="SIGMA54_INTERACT_1"/>
    <property type="match status" value="1"/>
</dbReference>
<dbReference type="Pfam" id="PF25601">
    <property type="entry name" value="AAA_lid_14"/>
    <property type="match status" value="1"/>
</dbReference>
<dbReference type="PROSITE" id="PS50112">
    <property type="entry name" value="PAS"/>
    <property type="match status" value="1"/>
</dbReference>
<protein>
    <submittedName>
        <fullName evidence="5">AAA domain-containing protein</fullName>
    </submittedName>
</protein>
<dbReference type="PANTHER" id="PTHR32071">
    <property type="entry name" value="TRANSCRIPTIONAL REGULATORY PROTEIN"/>
    <property type="match status" value="1"/>
</dbReference>
<dbReference type="PROSITE" id="PS50045">
    <property type="entry name" value="SIGMA54_INTERACT_4"/>
    <property type="match status" value="1"/>
</dbReference>
<dbReference type="InterPro" id="IPR003593">
    <property type="entry name" value="AAA+_ATPase"/>
</dbReference>
<evidence type="ECO:0000259" key="3">
    <source>
        <dbReference type="PROSITE" id="PS50045"/>
    </source>
</evidence>
<dbReference type="SUPFAM" id="SSF55785">
    <property type="entry name" value="PYP-like sensor domain (PAS domain)"/>
    <property type="match status" value="1"/>
</dbReference>
<dbReference type="InterPro" id="IPR025662">
    <property type="entry name" value="Sigma_54_int_dom_ATP-bd_1"/>
</dbReference>
<accession>A0A6M0H7E2</accession>
<dbReference type="InterPro" id="IPR002078">
    <property type="entry name" value="Sigma_54_int"/>
</dbReference>
<feature type="domain" description="Sigma-54 factor interaction" evidence="3">
    <location>
        <begin position="337"/>
        <end position="562"/>
    </location>
</feature>
<dbReference type="Pfam" id="PF00158">
    <property type="entry name" value="Sigma54_activat"/>
    <property type="match status" value="1"/>
</dbReference>
<keyword evidence="6" id="KW-1185">Reference proteome</keyword>
<dbReference type="Gene3D" id="1.10.8.60">
    <property type="match status" value="1"/>
</dbReference>
<dbReference type="InterPro" id="IPR025943">
    <property type="entry name" value="Sigma_54_int_dom_ATP-bd_2"/>
</dbReference>
<dbReference type="PROSITE" id="PS00676">
    <property type="entry name" value="SIGMA54_INTERACT_2"/>
    <property type="match status" value="1"/>
</dbReference>
<evidence type="ECO:0000256" key="1">
    <source>
        <dbReference type="ARBA" id="ARBA00022741"/>
    </source>
</evidence>
<dbReference type="GO" id="GO:0006355">
    <property type="term" value="P:regulation of DNA-templated transcription"/>
    <property type="evidence" value="ECO:0007669"/>
    <property type="project" value="InterPro"/>
</dbReference>
<reference evidence="5 6" key="1">
    <citation type="submission" date="2020-02" db="EMBL/GenBank/DDBJ databases">
        <title>Genome assembly of a novel Clostridium senegalense strain.</title>
        <authorList>
            <person name="Gupta T.B."/>
            <person name="Jauregui R."/>
            <person name="Maclean P."/>
            <person name="Nawarathana A."/>
            <person name="Brightwell G."/>
        </authorList>
    </citation>
    <scope>NUCLEOTIDE SEQUENCE [LARGE SCALE GENOMIC DNA]</scope>
    <source>
        <strain evidence="5 6">AGRFS4</strain>
    </source>
</reference>
<dbReference type="FunFam" id="3.40.50.300:FF:000006">
    <property type="entry name" value="DNA-binding transcriptional regulator NtrC"/>
    <property type="match status" value="1"/>
</dbReference>
<keyword evidence="2" id="KW-0067">ATP-binding</keyword>
<proteinExistence type="predicted"/>
<dbReference type="EMBL" id="JAAGPU010000063">
    <property type="protein sequence ID" value="NEU06646.1"/>
    <property type="molecule type" value="Genomic_DNA"/>
</dbReference>
<evidence type="ECO:0000313" key="6">
    <source>
        <dbReference type="Proteomes" id="UP000481872"/>
    </source>
</evidence>
<dbReference type="InterPro" id="IPR027417">
    <property type="entry name" value="P-loop_NTPase"/>
</dbReference>
<organism evidence="5 6">
    <name type="scientific">Clostridium senegalense</name>
    <dbReference type="NCBI Taxonomy" id="1465809"/>
    <lineage>
        <taxon>Bacteria</taxon>
        <taxon>Bacillati</taxon>
        <taxon>Bacillota</taxon>
        <taxon>Clostridia</taxon>
        <taxon>Eubacteriales</taxon>
        <taxon>Clostridiaceae</taxon>
        <taxon>Clostridium</taxon>
    </lineage>
</organism>
<dbReference type="RefSeq" id="WP_199870955.1">
    <property type="nucleotide sequence ID" value="NZ_JAAGPU010000063.1"/>
</dbReference>
<name>A0A6M0H7E2_9CLOT</name>
<gene>
    <name evidence="5" type="ORF">G3M99_17790</name>
</gene>
<dbReference type="PANTHER" id="PTHR32071:SF57">
    <property type="entry name" value="C4-DICARBOXYLATE TRANSPORT TRANSCRIPTIONAL REGULATORY PROTEIN DCTD"/>
    <property type="match status" value="1"/>
</dbReference>
<dbReference type="AlphaFoldDB" id="A0A6M0H7E2"/>
<dbReference type="Gene3D" id="3.40.50.300">
    <property type="entry name" value="P-loop containing nucleotide triphosphate hydrolases"/>
    <property type="match status" value="1"/>
</dbReference>
<evidence type="ECO:0000313" key="5">
    <source>
        <dbReference type="EMBL" id="NEU06646.1"/>
    </source>
</evidence>
<dbReference type="InterPro" id="IPR000014">
    <property type="entry name" value="PAS"/>
</dbReference>
<sequence>MKRIAVVTNFLSVAKLHKKTLESLFLDDIIVDTYSYDNDRINHVIEADVFLISLYSIYVEIKKYIPKDSNVIILSTTITEEQYQKIIKIPPTSQVLLVNYSPEMALETLALFRQIGLIEYDFIPVYPGKNKIPKVGIALTPGEKDKVPKFVKEVIDIGHRTLDITTLSDIAIKIGCEHLLREERFTKHFKNLKTPYCGISVLLDRANILESRFFELLNIIDEGIILTDVNGVVISLNKKASEIFSLNSKSVGMNVVDIIDHFAIRKAIEKKIIIDQQLTSINNKHISFQAVPVKTSGDINGFLIIANIFEEKEKSQHKLRTQLLKKGHTAKYTFEDIIGESKSIIDTKEMARKMSKSDSSILITGESGVGKELFAQAIHNASGRKKYQFVAINCAAIPDNLLESELFGYEEGAFTGAKKGGKMGMFEIAHNGTVFLDEIGEMPLQLQSRLLRVIQEREVMRIGGESIIHVNIRIIAATNKNLKYLVKKGEFRDDLYYRLNVLPLKIPPLRHRGNDILILFDYIKEKIDADYELSDGAKEFLLSYEWEGNLRELGNCIEYLAYLEKGKIEVKDLKRIFEREDEETSKDIEFDDSIDCRTFVLKCLYEGRKELKGIGRRNILDKAKGKGIFITENEVRKTLNNLLGEELIIVRKGRGGTILTQKGVKEVLEILS</sequence>
<dbReference type="SMART" id="SM00382">
    <property type="entry name" value="AAA"/>
    <property type="match status" value="1"/>
</dbReference>
<dbReference type="GO" id="GO:0005524">
    <property type="term" value="F:ATP binding"/>
    <property type="evidence" value="ECO:0007669"/>
    <property type="project" value="UniProtKB-KW"/>
</dbReference>
<dbReference type="InterPro" id="IPR035965">
    <property type="entry name" value="PAS-like_dom_sf"/>
</dbReference>
<keyword evidence="1" id="KW-0547">Nucleotide-binding</keyword>